<reference evidence="9" key="1">
    <citation type="submission" date="2020-05" db="EMBL/GenBank/DDBJ databases">
        <authorList>
            <person name="Chiriac C."/>
            <person name="Salcher M."/>
            <person name="Ghai R."/>
            <person name="Kavagutti S V."/>
        </authorList>
    </citation>
    <scope>NUCLEOTIDE SEQUENCE</scope>
</reference>
<dbReference type="InterPro" id="IPR052513">
    <property type="entry name" value="Thioester_dehydratase-like"/>
</dbReference>
<evidence type="ECO:0000313" key="9">
    <source>
        <dbReference type="EMBL" id="CAB5072493.1"/>
    </source>
</evidence>
<protein>
    <submittedName>
        <fullName evidence="9">Unannotated protein</fullName>
    </submittedName>
</protein>
<evidence type="ECO:0000313" key="7">
    <source>
        <dbReference type="EMBL" id="CAB4938864.1"/>
    </source>
</evidence>
<dbReference type="InterPro" id="IPR002878">
    <property type="entry name" value="ChsH2_C"/>
</dbReference>
<gene>
    <name evidence="4" type="ORF">UFOPK1762_00050</name>
    <name evidence="5" type="ORF">UFOPK1906_00029</name>
    <name evidence="6" type="ORF">UFOPK2624_00056</name>
    <name evidence="2" type="ORF">UFOPK3331_00018</name>
    <name evidence="7" type="ORF">UFOPK3785_00034</name>
    <name evidence="8" type="ORF">UFOPK3927_01592</name>
    <name evidence="3" type="ORF">UFOPK4201_01155</name>
    <name evidence="9" type="ORF">UFOPK4371_00018</name>
</gene>
<evidence type="ECO:0000259" key="1">
    <source>
        <dbReference type="Pfam" id="PF01796"/>
    </source>
</evidence>
<dbReference type="PANTHER" id="PTHR34075:SF5">
    <property type="entry name" value="BLR3430 PROTEIN"/>
    <property type="match status" value="1"/>
</dbReference>
<evidence type="ECO:0000313" key="2">
    <source>
        <dbReference type="EMBL" id="CAB4329287.1"/>
    </source>
</evidence>
<dbReference type="AlphaFoldDB" id="A0A6J7V308"/>
<dbReference type="EMBL" id="CAEUNJ010000047">
    <property type="protein sequence ID" value="CAB4371946.1"/>
    <property type="molecule type" value="Genomic_DNA"/>
</dbReference>
<evidence type="ECO:0000313" key="5">
    <source>
        <dbReference type="EMBL" id="CAB4610976.1"/>
    </source>
</evidence>
<sequence>MSATPPMNYVGHTFDAPFWDGCLTHRFLLHRCTICERDYWPASTCIEHGSKSMEWTESSGAGVVHTYTVVHHAYTPEWADKIPYALAVVRLTEGPFFHTNIVGCAPADVHVGMEVTVFWDDIDADVTIPRFAPITPHSTSTNKDNRD</sequence>
<dbReference type="EMBL" id="CAEZXY010000001">
    <property type="protein sequence ID" value="CAB4692426.1"/>
    <property type="molecule type" value="Genomic_DNA"/>
</dbReference>
<dbReference type="EMBL" id="CAFBNJ010000001">
    <property type="protein sequence ID" value="CAB4938864.1"/>
    <property type="molecule type" value="Genomic_DNA"/>
</dbReference>
<evidence type="ECO:0000313" key="3">
    <source>
        <dbReference type="EMBL" id="CAB4371946.1"/>
    </source>
</evidence>
<proteinExistence type="predicted"/>
<accession>A0A6J7V308</accession>
<dbReference type="SUPFAM" id="SSF50249">
    <property type="entry name" value="Nucleic acid-binding proteins"/>
    <property type="match status" value="1"/>
</dbReference>
<dbReference type="PANTHER" id="PTHR34075">
    <property type="entry name" value="BLR3430 PROTEIN"/>
    <property type="match status" value="1"/>
</dbReference>
<dbReference type="Pfam" id="PF01796">
    <property type="entry name" value="OB_ChsH2_C"/>
    <property type="match status" value="1"/>
</dbReference>
<dbReference type="EMBL" id="CAESAL010000001">
    <property type="protein sequence ID" value="CAB4329287.1"/>
    <property type="molecule type" value="Genomic_DNA"/>
</dbReference>
<evidence type="ECO:0000313" key="6">
    <source>
        <dbReference type="EMBL" id="CAB4692426.1"/>
    </source>
</evidence>
<feature type="domain" description="ChsH2 C-terminal OB-fold" evidence="1">
    <location>
        <begin position="55"/>
        <end position="119"/>
    </location>
</feature>
<dbReference type="EMBL" id="CAEZTY010000001">
    <property type="protein sequence ID" value="CAB4574595.1"/>
    <property type="molecule type" value="Genomic_DNA"/>
</dbReference>
<dbReference type="InterPro" id="IPR012340">
    <property type="entry name" value="NA-bd_OB-fold"/>
</dbReference>
<evidence type="ECO:0000313" key="4">
    <source>
        <dbReference type="EMBL" id="CAB4574595.1"/>
    </source>
</evidence>
<dbReference type="EMBL" id="CAFBRD010000001">
    <property type="protein sequence ID" value="CAB5072493.1"/>
    <property type="molecule type" value="Genomic_DNA"/>
</dbReference>
<dbReference type="EMBL" id="CAEZVC010000001">
    <property type="protein sequence ID" value="CAB4610976.1"/>
    <property type="molecule type" value="Genomic_DNA"/>
</dbReference>
<evidence type="ECO:0000313" key="8">
    <source>
        <dbReference type="EMBL" id="CAB4996088.1"/>
    </source>
</evidence>
<name>A0A6J7V308_9ZZZZ</name>
<organism evidence="9">
    <name type="scientific">freshwater metagenome</name>
    <dbReference type="NCBI Taxonomy" id="449393"/>
    <lineage>
        <taxon>unclassified sequences</taxon>
        <taxon>metagenomes</taxon>
        <taxon>ecological metagenomes</taxon>
    </lineage>
</organism>
<dbReference type="EMBL" id="CAFBOK010000226">
    <property type="protein sequence ID" value="CAB4996088.1"/>
    <property type="molecule type" value="Genomic_DNA"/>
</dbReference>